<keyword evidence="3" id="KW-0378">Hydrolase</keyword>
<dbReference type="GO" id="GO:0005829">
    <property type="term" value="C:cytosol"/>
    <property type="evidence" value="ECO:0007669"/>
    <property type="project" value="TreeGrafter"/>
</dbReference>
<dbReference type="Proteomes" id="UP001178507">
    <property type="component" value="Unassembled WGS sequence"/>
</dbReference>
<evidence type="ECO:0000313" key="7">
    <source>
        <dbReference type="Proteomes" id="UP001178507"/>
    </source>
</evidence>
<keyword evidence="2" id="KW-0479">Metal-binding</keyword>
<keyword evidence="4" id="KW-0862">Zinc</keyword>
<evidence type="ECO:0000259" key="5">
    <source>
        <dbReference type="Pfam" id="PF24827"/>
    </source>
</evidence>
<gene>
    <name evidence="6" type="ORF">EVOR1521_LOCUS22045</name>
</gene>
<protein>
    <recommendedName>
        <fullName evidence="5">Succinylglutamate desuccinylase/Aspartoacylase catalytic domain-containing protein</fullName>
    </recommendedName>
</protein>
<dbReference type="AlphaFoldDB" id="A0AA36J443"/>
<proteinExistence type="predicted"/>
<dbReference type="Gene3D" id="3.40.630.10">
    <property type="entry name" value="Zn peptidases"/>
    <property type="match status" value="1"/>
</dbReference>
<comment type="cofactor">
    <cofactor evidence="1">
        <name>Zn(2+)</name>
        <dbReference type="ChEBI" id="CHEBI:29105"/>
    </cofactor>
</comment>
<dbReference type="GO" id="GO:0046872">
    <property type="term" value="F:metal ion binding"/>
    <property type="evidence" value="ECO:0007669"/>
    <property type="project" value="UniProtKB-KW"/>
</dbReference>
<sequence length="331" mass="36808">MLSGCLHSRSFATLREIGPSVWRLGAGRERPRAAVLGGVHGNELSGVEVVNTLVSELASKDIDVNGEVTFIIGNPAAVSRGSRFIDYDLNRCFQDDKLCDVTTAGATLSGIEWERAQQLAPFLRGLDVLLDLHSTNKPSSPFVRLPGPEQGRRARFASAEELFLRALPPACDTVLWDPDGLIAAGGMTDEYALRHSEGLRQAQVCYESGLASDRSSVETTRRAVRHCLEQLGLLPGPQGTKPLEPLEPQRQWRHFQITEVFFLDARGFEWQNGHGARNFQRVPRGEVYGRRLQGAEELRAERESFMVFPKVRNLWALGRPLGWLAKQLEVL</sequence>
<keyword evidence="7" id="KW-1185">Reference proteome</keyword>
<feature type="domain" description="Succinylglutamate desuccinylase/Aspartoacylase catalytic" evidence="5">
    <location>
        <begin position="31"/>
        <end position="150"/>
    </location>
</feature>
<evidence type="ECO:0000313" key="6">
    <source>
        <dbReference type="EMBL" id="CAJ1398188.1"/>
    </source>
</evidence>
<dbReference type="PANTHER" id="PTHR15162">
    <property type="entry name" value="ASPARTOACYLASE"/>
    <property type="match status" value="1"/>
</dbReference>
<reference evidence="6" key="1">
    <citation type="submission" date="2023-08" db="EMBL/GenBank/DDBJ databases">
        <authorList>
            <person name="Chen Y."/>
            <person name="Shah S."/>
            <person name="Dougan E. K."/>
            <person name="Thang M."/>
            <person name="Chan C."/>
        </authorList>
    </citation>
    <scope>NUCLEOTIDE SEQUENCE</scope>
</reference>
<name>A0AA36J443_9DINO</name>
<dbReference type="EMBL" id="CAUJNA010003294">
    <property type="protein sequence ID" value="CAJ1398188.1"/>
    <property type="molecule type" value="Genomic_DNA"/>
</dbReference>
<evidence type="ECO:0000256" key="4">
    <source>
        <dbReference type="ARBA" id="ARBA00022833"/>
    </source>
</evidence>
<comment type="caution">
    <text evidence="6">The sequence shown here is derived from an EMBL/GenBank/DDBJ whole genome shotgun (WGS) entry which is preliminary data.</text>
</comment>
<accession>A0AA36J443</accession>
<evidence type="ECO:0000256" key="2">
    <source>
        <dbReference type="ARBA" id="ARBA00022723"/>
    </source>
</evidence>
<evidence type="ECO:0000256" key="1">
    <source>
        <dbReference type="ARBA" id="ARBA00001947"/>
    </source>
</evidence>
<evidence type="ECO:0000256" key="3">
    <source>
        <dbReference type="ARBA" id="ARBA00022801"/>
    </source>
</evidence>
<organism evidence="6 7">
    <name type="scientific">Effrenium voratum</name>
    <dbReference type="NCBI Taxonomy" id="2562239"/>
    <lineage>
        <taxon>Eukaryota</taxon>
        <taxon>Sar</taxon>
        <taxon>Alveolata</taxon>
        <taxon>Dinophyceae</taxon>
        <taxon>Suessiales</taxon>
        <taxon>Symbiodiniaceae</taxon>
        <taxon>Effrenium</taxon>
    </lineage>
</organism>
<dbReference type="GO" id="GO:0016788">
    <property type="term" value="F:hydrolase activity, acting on ester bonds"/>
    <property type="evidence" value="ECO:0007669"/>
    <property type="project" value="InterPro"/>
</dbReference>
<dbReference type="InterPro" id="IPR050178">
    <property type="entry name" value="AspA/AstE_fam"/>
</dbReference>
<dbReference type="Pfam" id="PF24827">
    <property type="entry name" value="AstE_AspA_cat"/>
    <property type="match status" value="1"/>
</dbReference>
<dbReference type="InterPro" id="IPR055438">
    <property type="entry name" value="AstE_AspA_cat"/>
</dbReference>
<dbReference type="SUPFAM" id="SSF53187">
    <property type="entry name" value="Zn-dependent exopeptidases"/>
    <property type="match status" value="1"/>
</dbReference>
<dbReference type="PANTHER" id="PTHR15162:SF7">
    <property type="entry name" value="SUCCINYLGLUTAMATE DESUCCINYLASE"/>
    <property type="match status" value="1"/>
</dbReference>